<dbReference type="InterPro" id="IPR013320">
    <property type="entry name" value="ConA-like_dom_sf"/>
</dbReference>
<dbReference type="CDD" id="cd08023">
    <property type="entry name" value="GH16_laminarinase_like"/>
    <property type="match status" value="1"/>
</dbReference>
<keyword evidence="3" id="KW-0732">Signal</keyword>
<accession>A0AAD2CNJ7</accession>
<dbReference type="GO" id="GO:0008237">
    <property type="term" value="F:metallopeptidase activity"/>
    <property type="evidence" value="ECO:0007669"/>
    <property type="project" value="InterPro"/>
</dbReference>
<dbReference type="PANTHER" id="PTHR10963">
    <property type="entry name" value="GLYCOSYL HYDROLASE-RELATED"/>
    <property type="match status" value="1"/>
</dbReference>
<name>A0AAD2CNJ7_9STRA</name>
<evidence type="ECO:0000256" key="3">
    <source>
        <dbReference type="SAM" id="SignalP"/>
    </source>
</evidence>
<feature type="compositionally biased region" description="Pro residues" evidence="2">
    <location>
        <begin position="312"/>
        <end position="336"/>
    </location>
</feature>
<dbReference type="AlphaFoldDB" id="A0AAD2CNJ7"/>
<feature type="region of interest" description="Disordered" evidence="2">
    <location>
        <begin position="245"/>
        <end position="274"/>
    </location>
</feature>
<evidence type="ECO:0000256" key="1">
    <source>
        <dbReference type="ARBA" id="ARBA00006865"/>
    </source>
</evidence>
<evidence type="ECO:0000259" key="4">
    <source>
        <dbReference type="PROSITE" id="PS51762"/>
    </source>
</evidence>
<dbReference type="InterPro" id="IPR000757">
    <property type="entry name" value="Beta-glucanase-like"/>
</dbReference>
<keyword evidence="6" id="KW-1185">Reference proteome</keyword>
<dbReference type="Pfam" id="PF00722">
    <property type="entry name" value="Glyco_hydro_16"/>
    <property type="match status" value="1"/>
</dbReference>
<dbReference type="SUPFAM" id="SSF49899">
    <property type="entry name" value="Concanavalin A-like lectins/glucanases"/>
    <property type="match status" value="1"/>
</dbReference>
<dbReference type="EMBL" id="CAKOGP040000668">
    <property type="protein sequence ID" value="CAJ1937838.1"/>
    <property type="molecule type" value="Genomic_DNA"/>
</dbReference>
<evidence type="ECO:0000313" key="6">
    <source>
        <dbReference type="Proteomes" id="UP001295423"/>
    </source>
</evidence>
<comment type="similarity">
    <text evidence="1">Belongs to the glycosyl hydrolase 16 family.</text>
</comment>
<gene>
    <name evidence="5" type="ORF">CYCCA115_LOCUS5843</name>
</gene>
<feature type="compositionally biased region" description="Low complexity" evidence="2">
    <location>
        <begin position="475"/>
        <end position="498"/>
    </location>
</feature>
<evidence type="ECO:0000313" key="5">
    <source>
        <dbReference type="EMBL" id="CAJ1937838.1"/>
    </source>
</evidence>
<feature type="compositionally biased region" description="Polar residues" evidence="2">
    <location>
        <begin position="354"/>
        <end position="363"/>
    </location>
</feature>
<dbReference type="PRINTS" id="PR01217">
    <property type="entry name" value="PRICHEXTENSN"/>
</dbReference>
<dbReference type="SUPFAM" id="SSF55486">
    <property type="entry name" value="Metalloproteases ('zincins'), catalytic domain"/>
    <property type="match status" value="2"/>
</dbReference>
<dbReference type="InterPro" id="IPR024079">
    <property type="entry name" value="MetalloPept_cat_dom_sf"/>
</dbReference>
<sequence length="905" mass="97255">MQHCLSIISHSPIILILLPCLAAAVNGDVLWRDDFSGTSLNTEYWSWDLGAGGWGNNELQTYTTEAISVTGGLLIIRADERTTGFTSGRIKTDGKIRFRYGTVEARIKIPDVDEGLWPAFWTLGDNFNNVGWPRAGEIDIMEVGQGLAISNNLVNRRVISGAHWENDGKLAADTTWKTFNIDLNESFHIYKLEWTPTSLSTYVDNVKVWEMDIEAASCFGCEEFHRPHFLLLNLAIGGIFTSTEGSGSSSSTGSTSSSGCDTSLSSSGNSSSGGCLQPRIDVSAPLPANMLVDWIQIVDNGHSQVFRNADPVPTPVPTDPVPTPVPTDPLPTPIPTEPRFGLLPIEPPTPAPTSVPTDSQVGPLSTEPPTPRPTPALSRKTSPTPPTPRPTYGISTKYPTRRPSRMGPSTKNPTRRPSGGGLSTKFPTKRPTPNPSVSAPGAIPTPIPSQTPTVAAGTLETATPSMIPSELPSEDTATSSQSPSTTPSDEPDPSLSPSKIPPVTPSQSPSTLIQPEPSSTPSRFPSEQPTITPLVTTPVPSAQPSQAPSVDSACNAQNSPVTYRSANCDNGSQAGYQICLEFLNMPCQDVPIFDRAIAFWESVITSDLSDHVVPSQFLNDNAFCGPGFNPPTPTDDLFICGSYDAIDGAGGVLGTGTSVNDGSGVPKPILWGILKLDTADQARLQNDENLYYDVVLHEIGHVLGIGNNWRLANAPLVNGACEYTGAAATAVYRTLSQCTTGFPLAECTNGHWSEACFDAELMTPSRNFGGILISEMTIASLDDIGYTTDRNAINYDYIIFDIEQSCRCNRRNLRSAVEEEAQVDGDNGIITPSWIVQPAVLPKEKVADRRLYQTVTSEMIEVAWSLVPPVNPIVPAGMNGFDIGTTSTVIFWLLEDDEFYEVSVW</sequence>
<dbReference type="Gene3D" id="3.40.390.10">
    <property type="entry name" value="Collagenase (Catalytic Domain)"/>
    <property type="match status" value="1"/>
</dbReference>
<dbReference type="InterPro" id="IPR050546">
    <property type="entry name" value="Glycosyl_Hydrlase_16"/>
</dbReference>
<protein>
    <recommendedName>
        <fullName evidence="4">GH16 domain-containing protein</fullName>
    </recommendedName>
</protein>
<feature type="region of interest" description="Disordered" evidence="2">
    <location>
        <begin position="306"/>
        <end position="556"/>
    </location>
</feature>
<feature type="signal peptide" evidence="3">
    <location>
        <begin position="1"/>
        <end position="27"/>
    </location>
</feature>
<evidence type="ECO:0000256" key="2">
    <source>
        <dbReference type="SAM" id="MobiDB-lite"/>
    </source>
</evidence>
<feature type="compositionally biased region" description="Low complexity" evidence="2">
    <location>
        <begin position="529"/>
        <end position="553"/>
    </location>
</feature>
<feature type="chain" id="PRO_5042210606" description="GH16 domain-containing protein" evidence="3">
    <location>
        <begin position="28"/>
        <end position="905"/>
    </location>
</feature>
<proteinExistence type="inferred from homology"/>
<dbReference type="GO" id="GO:0005975">
    <property type="term" value="P:carbohydrate metabolic process"/>
    <property type="evidence" value="ECO:0007669"/>
    <property type="project" value="InterPro"/>
</dbReference>
<dbReference type="Gene3D" id="2.60.120.200">
    <property type="match status" value="1"/>
</dbReference>
<comment type="caution">
    <text evidence="5">The sequence shown here is derived from an EMBL/GenBank/DDBJ whole genome shotgun (WGS) entry which is preliminary data.</text>
</comment>
<feature type="domain" description="GH16" evidence="4">
    <location>
        <begin position="33"/>
        <end position="303"/>
    </location>
</feature>
<dbReference type="GO" id="GO:0004553">
    <property type="term" value="F:hydrolase activity, hydrolyzing O-glycosyl compounds"/>
    <property type="evidence" value="ECO:0007669"/>
    <property type="project" value="InterPro"/>
</dbReference>
<feature type="compositionally biased region" description="Polar residues" evidence="2">
    <location>
        <begin position="505"/>
        <end position="528"/>
    </location>
</feature>
<reference evidence="5" key="1">
    <citation type="submission" date="2023-08" db="EMBL/GenBank/DDBJ databases">
        <authorList>
            <person name="Audoor S."/>
            <person name="Bilcke G."/>
        </authorList>
    </citation>
    <scope>NUCLEOTIDE SEQUENCE</scope>
</reference>
<dbReference type="PANTHER" id="PTHR10963:SF55">
    <property type="entry name" value="GLYCOSIDE HYDROLASE FAMILY 16 PROTEIN"/>
    <property type="match status" value="1"/>
</dbReference>
<dbReference type="Proteomes" id="UP001295423">
    <property type="component" value="Unassembled WGS sequence"/>
</dbReference>
<dbReference type="PROSITE" id="PS51762">
    <property type="entry name" value="GH16_2"/>
    <property type="match status" value="1"/>
</dbReference>
<organism evidence="5 6">
    <name type="scientific">Cylindrotheca closterium</name>
    <dbReference type="NCBI Taxonomy" id="2856"/>
    <lineage>
        <taxon>Eukaryota</taxon>
        <taxon>Sar</taxon>
        <taxon>Stramenopiles</taxon>
        <taxon>Ochrophyta</taxon>
        <taxon>Bacillariophyta</taxon>
        <taxon>Bacillariophyceae</taxon>
        <taxon>Bacillariophycidae</taxon>
        <taxon>Bacillariales</taxon>
        <taxon>Bacillariaceae</taxon>
        <taxon>Cylindrotheca</taxon>
    </lineage>
</organism>